<proteinExistence type="predicted"/>
<keyword evidence="2" id="KW-1185">Reference proteome</keyword>
<gene>
    <name evidence="1" type="ORF">DK419_24315</name>
</gene>
<protein>
    <submittedName>
        <fullName evidence="1">Uncharacterized protein</fullName>
    </submittedName>
</protein>
<dbReference type="KEGG" id="mtea:DK419_24315"/>
<organism evidence="1 2">
    <name type="scientific">Methylobacterium terrae</name>
    <dbReference type="NCBI Taxonomy" id="2202827"/>
    <lineage>
        <taxon>Bacteria</taxon>
        <taxon>Pseudomonadati</taxon>
        <taxon>Pseudomonadota</taxon>
        <taxon>Alphaproteobacteria</taxon>
        <taxon>Hyphomicrobiales</taxon>
        <taxon>Methylobacteriaceae</taxon>
        <taxon>Methylobacterium</taxon>
    </lineage>
</organism>
<accession>A0A2U8WSK5</accession>
<reference evidence="1 2" key="1">
    <citation type="submission" date="2018-05" db="EMBL/GenBank/DDBJ databases">
        <title>Complete Genome Sequence of Methylobacterium sp. 17Sr1-28.</title>
        <authorList>
            <person name="Srinivasan S."/>
        </authorList>
    </citation>
    <scope>NUCLEOTIDE SEQUENCE [LARGE SCALE GENOMIC DNA]</scope>
    <source>
        <strain evidence="1 2">17Sr1-28</strain>
    </source>
</reference>
<name>A0A2U8WSK5_9HYPH</name>
<evidence type="ECO:0000313" key="2">
    <source>
        <dbReference type="Proteomes" id="UP000245444"/>
    </source>
</evidence>
<dbReference type="AlphaFoldDB" id="A0A2U8WSK5"/>
<dbReference type="RefSeq" id="WP_109961376.1">
    <property type="nucleotide sequence ID" value="NZ_CP029553.1"/>
</dbReference>
<sequence>MLQTIDAEIAAAEHRTETHAQTVRALLAVGESSVEAEQALYLELDRLTLLRDRQWNFRSMQDFLSAA</sequence>
<evidence type="ECO:0000313" key="1">
    <source>
        <dbReference type="EMBL" id="AWN49097.1"/>
    </source>
</evidence>
<dbReference type="Proteomes" id="UP000245444">
    <property type="component" value="Chromosome"/>
</dbReference>
<dbReference type="EMBL" id="CP029553">
    <property type="protein sequence ID" value="AWN49097.1"/>
    <property type="molecule type" value="Genomic_DNA"/>
</dbReference>